<dbReference type="InterPro" id="IPR013094">
    <property type="entry name" value="AB_hydrolase_3"/>
</dbReference>
<organism evidence="3 4">
    <name type="scientific">Sistotremastrum suecicum HHB10207 ss-3</name>
    <dbReference type="NCBI Taxonomy" id="1314776"/>
    <lineage>
        <taxon>Eukaryota</taxon>
        <taxon>Fungi</taxon>
        <taxon>Dikarya</taxon>
        <taxon>Basidiomycota</taxon>
        <taxon>Agaricomycotina</taxon>
        <taxon>Agaricomycetes</taxon>
        <taxon>Sistotremastrales</taxon>
        <taxon>Sistotremastraceae</taxon>
        <taxon>Sistotremastrum</taxon>
    </lineage>
</organism>
<dbReference type="Pfam" id="PF07859">
    <property type="entry name" value="Abhydrolase_3"/>
    <property type="match status" value="1"/>
</dbReference>
<evidence type="ECO:0000313" key="3">
    <source>
        <dbReference type="EMBL" id="KZT43723.1"/>
    </source>
</evidence>
<proteinExistence type="predicted"/>
<evidence type="ECO:0000256" key="1">
    <source>
        <dbReference type="ARBA" id="ARBA00022801"/>
    </source>
</evidence>
<reference evidence="3 4" key="1">
    <citation type="journal article" date="2016" name="Mol. Biol. Evol.">
        <title>Comparative Genomics of Early-Diverging Mushroom-Forming Fungi Provides Insights into the Origins of Lignocellulose Decay Capabilities.</title>
        <authorList>
            <person name="Nagy L.G."/>
            <person name="Riley R."/>
            <person name="Tritt A."/>
            <person name="Adam C."/>
            <person name="Daum C."/>
            <person name="Floudas D."/>
            <person name="Sun H."/>
            <person name="Yadav J.S."/>
            <person name="Pangilinan J."/>
            <person name="Larsson K.H."/>
            <person name="Matsuura K."/>
            <person name="Barry K."/>
            <person name="Labutti K."/>
            <person name="Kuo R."/>
            <person name="Ohm R.A."/>
            <person name="Bhattacharya S.S."/>
            <person name="Shirouzu T."/>
            <person name="Yoshinaga Y."/>
            <person name="Martin F.M."/>
            <person name="Grigoriev I.V."/>
            <person name="Hibbett D.S."/>
        </authorList>
    </citation>
    <scope>NUCLEOTIDE SEQUENCE [LARGE SCALE GENOMIC DNA]</scope>
    <source>
        <strain evidence="3 4">HHB10207 ss-3</strain>
    </source>
</reference>
<dbReference type="EMBL" id="KV428006">
    <property type="protein sequence ID" value="KZT43723.1"/>
    <property type="molecule type" value="Genomic_DNA"/>
</dbReference>
<feature type="domain" description="Alpha/beta hydrolase fold-3" evidence="2">
    <location>
        <begin position="91"/>
        <end position="298"/>
    </location>
</feature>
<dbReference type="Proteomes" id="UP000076798">
    <property type="component" value="Unassembled WGS sequence"/>
</dbReference>
<keyword evidence="1 3" id="KW-0378">Hydrolase</keyword>
<dbReference type="AlphaFoldDB" id="A0A166IGI1"/>
<sequence length="328" mass="36606">MQENGVNGKRRSLWLYLRLRLTAALLRFPIHIVRALGLRSHLGLLPKSISIKPSYTTFIPSSQEPSRRIKLNIYYPPDSVLKDDQKLPVHISFHGSGFVVPCLGQDAEQCAWIANTVGCVVIDADYAKAPERPFPAAYDDAKDAALWAISEARTTGKWNPEKVTIGGYSAGANLALAVAVTLPQNSIKTVIAWYPPTDWVSRREKNEEVVPLPKHQPGVELGPKLRRFFDQCYALPELDITDFRISPENADPSRFPPVLCLVGDRDPLFADSLSLVEKLRKAGRDAETFIVENAGHGWDKFSKSPPYSELLVEAMHKIAKRLQDVRDA</sequence>
<dbReference type="PANTHER" id="PTHR48081">
    <property type="entry name" value="AB HYDROLASE SUPERFAMILY PROTEIN C4A8.06C"/>
    <property type="match status" value="1"/>
</dbReference>
<protein>
    <submittedName>
        <fullName evidence="3">Alpha/beta-hydrolase</fullName>
    </submittedName>
</protein>
<dbReference type="SUPFAM" id="SSF53474">
    <property type="entry name" value="alpha/beta-Hydrolases"/>
    <property type="match status" value="1"/>
</dbReference>
<dbReference type="STRING" id="1314776.A0A166IGI1"/>
<dbReference type="GO" id="GO:0016787">
    <property type="term" value="F:hydrolase activity"/>
    <property type="evidence" value="ECO:0007669"/>
    <property type="project" value="UniProtKB-KW"/>
</dbReference>
<gene>
    <name evidence="3" type="ORF">SISSUDRAFT_492816</name>
</gene>
<evidence type="ECO:0000313" key="4">
    <source>
        <dbReference type="Proteomes" id="UP000076798"/>
    </source>
</evidence>
<dbReference type="OrthoDB" id="408631at2759"/>
<dbReference type="InterPro" id="IPR029058">
    <property type="entry name" value="AB_hydrolase_fold"/>
</dbReference>
<dbReference type="Gene3D" id="3.40.50.1820">
    <property type="entry name" value="alpha/beta hydrolase"/>
    <property type="match status" value="1"/>
</dbReference>
<evidence type="ECO:0000259" key="2">
    <source>
        <dbReference type="Pfam" id="PF07859"/>
    </source>
</evidence>
<keyword evidence="4" id="KW-1185">Reference proteome</keyword>
<dbReference type="InterPro" id="IPR050300">
    <property type="entry name" value="GDXG_lipolytic_enzyme"/>
</dbReference>
<name>A0A166IGI1_9AGAM</name>
<accession>A0A166IGI1</accession>